<evidence type="ECO:0000256" key="7">
    <source>
        <dbReference type="ARBA" id="ARBA00023273"/>
    </source>
</evidence>
<dbReference type="GO" id="GO:0070286">
    <property type="term" value="P:axonemal dynein complex assembly"/>
    <property type="evidence" value="ECO:0000318"/>
    <property type="project" value="GO_Central"/>
</dbReference>
<dbReference type="FunCoup" id="A9UXB8">
    <property type="interactions" value="52"/>
</dbReference>
<dbReference type="RefSeq" id="XP_001745128.1">
    <property type="nucleotide sequence ID" value="XM_001745076.1"/>
</dbReference>
<evidence type="ECO:0000313" key="16">
    <source>
        <dbReference type="Proteomes" id="UP000001357"/>
    </source>
</evidence>
<dbReference type="InterPro" id="IPR039505">
    <property type="entry name" value="DRC1/2_N"/>
</dbReference>
<evidence type="ECO:0000256" key="6">
    <source>
        <dbReference type="ARBA" id="ARBA00023212"/>
    </source>
</evidence>
<gene>
    <name evidence="15" type="ORF">MONBRDRAFT_16305</name>
</gene>
<keyword evidence="4 12" id="KW-0175">Coiled coil</keyword>
<dbReference type="PANTHER" id="PTHR21625">
    <property type="entry name" value="NYD-SP28 PROTEIN"/>
    <property type="match status" value="1"/>
</dbReference>
<dbReference type="GO" id="GO:0005858">
    <property type="term" value="C:axonemal dynein complex"/>
    <property type="evidence" value="ECO:0007669"/>
    <property type="project" value="InterPro"/>
</dbReference>
<comment type="subcellular location">
    <subcellularLocation>
        <location evidence="1">Cytoplasm</location>
        <location evidence="1">Cytoskeleton</location>
        <location evidence="1">Flagellum axoneme</location>
    </subcellularLocation>
    <subcellularLocation>
        <location evidence="8">Cytoplasm</location>
        <location evidence="8">Cytoskeleton</location>
        <location evidence="8">Flagellum basal body</location>
    </subcellularLocation>
</comment>
<evidence type="ECO:0000256" key="8">
    <source>
        <dbReference type="ARBA" id="ARBA00037841"/>
    </source>
</evidence>
<dbReference type="AlphaFoldDB" id="A9UXB8"/>
<keyword evidence="6" id="KW-0206">Cytoskeleton</keyword>
<comment type="function">
    <text evidence="11">Component of the nexin-dynein regulatory complex (N-DRC), a key regulator of ciliary/flagellar motility which maintains the alignment and integrity of the distal axoneme and regulates microtubule sliding in motile axonemes. Plays a critical role in the assembly of N-DRC and also stabilizes the assembly of multiple inner dynein arms and radial spokes. Coassembles with DRC1 to form a central scaffold needed for assembly of the N-DRC and its attachment to the outer doublet microtubules.</text>
</comment>
<feature type="coiled-coil region" evidence="12">
    <location>
        <begin position="190"/>
        <end position="277"/>
    </location>
</feature>
<evidence type="ECO:0000256" key="9">
    <source>
        <dbReference type="ARBA" id="ARBA00038424"/>
    </source>
</evidence>
<dbReference type="InterPro" id="IPR029440">
    <property type="entry name" value="DRC1_C"/>
</dbReference>
<evidence type="ECO:0000256" key="2">
    <source>
        <dbReference type="ARBA" id="ARBA00022490"/>
    </source>
</evidence>
<dbReference type="Pfam" id="PF14772">
    <property type="entry name" value="NYD-SP28"/>
    <property type="match status" value="1"/>
</dbReference>
<feature type="non-terminal residue" evidence="15">
    <location>
        <position position="1"/>
    </location>
</feature>
<organism evidence="15 16">
    <name type="scientific">Monosiga brevicollis</name>
    <name type="common">Choanoflagellate</name>
    <dbReference type="NCBI Taxonomy" id="81824"/>
    <lineage>
        <taxon>Eukaryota</taxon>
        <taxon>Choanoflagellata</taxon>
        <taxon>Craspedida</taxon>
        <taxon>Salpingoecidae</taxon>
        <taxon>Monosiga</taxon>
    </lineage>
</organism>
<evidence type="ECO:0000259" key="14">
    <source>
        <dbReference type="Pfam" id="PF14775"/>
    </source>
</evidence>
<keyword evidence="3" id="KW-0282">Flagellum</keyword>
<reference evidence="15 16" key="1">
    <citation type="journal article" date="2008" name="Nature">
        <title>The genome of the choanoflagellate Monosiga brevicollis and the origin of metazoans.</title>
        <authorList>
            <consortium name="JGI Sequencing"/>
            <person name="King N."/>
            <person name="Westbrook M.J."/>
            <person name="Young S.L."/>
            <person name="Kuo A."/>
            <person name="Abedin M."/>
            <person name="Chapman J."/>
            <person name="Fairclough S."/>
            <person name="Hellsten U."/>
            <person name="Isogai Y."/>
            <person name="Letunic I."/>
            <person name="Marr M."/>
            <person name="Pincus D."/>
            <person name="Putnam N."/>
            <person name="Rokas A."/>
            <person name="Wright K.J."/>
            <person name="Zuzow R."/>
            <person name="Dirks W."/>
            <person name="Good M."/>
            <person name="Goodstein D."/>
            <person name="Lemons D."/>
            <person name="Li W."/>
            <person name="Lyons J.B."/>
            <person name="Morris A."/>
            <person name="Nichols S."/>
            <person name="Richter D.J."/>
            <person name="Salamov A."/>
            <person name="Bork P."/>
            <person name="Lim W.A."/>
            <person name="Manning G."/>
            <person name="Miller W.T."/>
            <person name="McGinnis W."/>
            <person name="Shapiro H."/>
            <person name="Tjian R."/>
            <person name="Grigoriev I.V."/>
            <person name="Rokhsar D."/>
        </authorList>
    </citation>
    <scope>NUCLEOTIDE SEQUENCE [LARGE SCALE GENOMIC DNA]</scope>
    <source>
        <strain evidence="16">MX1 / ATCC 50154</strain>
    </source>
</reference>
<evidence type="ECO:0000256" key="1">
    <source>
        <dbReference type="ARBA" id="ARBA00004611"/>
    </source>
</evidence>
<comment type="similarity">
    <text evidence="9">Belongs to the DRC2 family.</text>
</comment>
<feature type="domain" description="Dynein regulatory complex protein 1 C-terminal" evidence="14">
    <location>
        <begin position="356"/>
        <end position="411"/>
    </location>
</feature>
<evidence type="ECO:0000256" key="4">
    <source>
        <dbReference type="ARBA" id="ARBA00023054"/>
    </source>
</evidence>
<keyword evidence="2" id="KW-0963">Cytoplasm</keyword>
<keyword evidence="7" id="KW-0966">Cell projection</keyword>
<dbReference type="GeneID" id="5890070"/>
<evidence type="ECO:0000256" key="12">
    <source>
        <dbReference type="SAM" id="Coils"/>
    </source>
</evidence>
<feature type="domain" description="Dynein regulatory complex protein 1/2 N-terminal" evidence="13">
    <location>
        <begin position="1"/>
        <end position="74"/>
    </location>
</feature>
<dbReference type="OMA" id="WEYLDLF"/>
<dbReference type="Pfam" id="PF14775">
    <property type="entry name" value="NYD-SP28_assoc"/>
    <property type="match status" value="1"/>
</dbReference>
<dbReference type="PANTHER" id="PTHR21625:SF0">
    <property type="entry name" value="DYNEIN REGULATORY COMPLEX SUBUNIT 2"/>
    <property type="match status" value="1"/>
</dbReference>
<keyword evidence="16" id="KW-1185">Reference proteome</keyword>
<proteinExistence type="inferred from homology"/>
<evidence type="ECO:0000256" key="10">
    <source>
        <dbReference type="ARBA" id="ARBA00040899"/>
    </source>
</evidence>
<dbReference type="eggNOG" id="ENOG502QQDD">
    <property type="taxonomic scope" value="Eukaryota"/>
</dbReference>
<accession>A9UXB8</accession>
<dbReference type="InParanoid" id="A9UXB8"/>
<feature type="coiled-coil region" evidence="12">
    <location>
        <begin position="30"/>
        <end position="75"/>
    </location>
</feature>
<keyword evidence="5" id="KW-0969">Cilium</keyword>
<sequence length="469" mass="53929">EKLAREEKYTRAALHKINAQWMAIMRDAKSDELKREIEILAQTFERVLDRKEAVLQACIQELNEAEKQARLLLQIATRSHMKTLDRVVEFHRETVDHLHGDFTRDLEALRREFMQERKHILGLHQQDMAKLKDIVYAMDISNDDKVHAEESEFASRRDELRSNSLDQKTSLKANLEGQIKELWDEFQAALQHYETSTAEKRAEFERLRAEDSKAAATIESQMKKLANLREKIAALKQRLASLSSGTDDRNTELTKEKAAITEQAHALKARLKRTRERDRRALATIAVQAKECEQKLQAKLEAARKVLSLAEVCRKLESDEEKVLPFYADTITDDEVERLQNEAAETTQADAATIVAVAYDRRNRRIHTYEALSNFWKRYNKVLLDKLAVERERALLEEENTELRNILKQYLDGISVSEEVLAQDNTLLIVNGRTNAPMNVPVGDSRVARAQPTVVEASHALRTTLRGAR</sequence>
<dbReference type="Proteomes" id="UP000001357">
    <property type="component" value="Unassembled WGS sequence"/>
</dbReference>
<evidence type="ECO:0000256" key="11">
    <source>
        <dbReference type="ARBA" id="ARBA00045865"/>
    </source>
</evidence>
<evidence type="ECO:0000259" key="13">
    <source>
        <dbReference type="Pfam" id="PF14772"/>
    </source>
</evidence>
<dbReference type="GO" id="GO:0005930">
    <property type="term" value="C:axoneme"/>
    <property type="evidence" value="ECO:0000318"/>
    <property type="project" value="GO_Central"/>
</dbReference>
<evidence type="ECO:0000256" key="3">
    <source>
        <dbReference type="ARBA" id="ARBA00022846"/>
    </source>
</evidence>
<evidence type="ECO:0000313" key="15">
    <source>
        <dbReference type="EMBL" id="EDQ90361.1"/>
    </source>
</evidence>
<dbReference type="GO" id="GO:0060285">
    <property type="term" value="P:cilium-dependent cell motility"/>
    <property type="evidence" value="ECO:0000318"/>
    <property type="project" value="GO_Central"/>
</dbReference>
<dbReference type="STRING" id="81824.A9UXB8"/>
<dbReference type="InterPro" id="IPR039750">
    <property type="entry name" value="DRC1/DRC2"/>
</dbReference>
<dbReference type="GO" id="GO:0003352">
    <property type="term" value="P:regulation of cilium movement"/>
    <property type="evidence" value="ECO:0000318"/>
    <property type="project" value="GO_Central"/>
</dbReference>
<dbReference type="KEGG" id="mbr:MONBRDRAFT_16305"/>
<name>A9UXB8_MONBE</name>
<protein>
    <recommendedName>
        <fullName evidence="10">Dynein regulatory complex subunit 2</fullName>
    </recommendedName>
</protein>
<evidence type="ECO:0000256" key="5">
    <source>
        <dbReference type="ARBA" id="ARBA00023069"/>
    </source>
</evidence>
<dbReference type="EMBL" id="CH991548">
    <property type="protein sequence ID" value="EDQ90361.1"/>
    <property type="molecule type" value="Genomic_DNA"/>
</dbReference>